<dbReference type="InterPro" id="IPR003754">
    <property type="entry name" value="4pyrrol_synth_uPrphyn_synth"/>
</dbReference>
<dbReference type="GO" id="GO:0006780">
    <property type="term" value="P:uroporphyrinogen III biosynthetic process"/>
    <property type="evidence" value="ECO:0007669"/>
    <property type="project" value="InterPro"/>
</dbReference>
<comment type="caution">
    <text evidence="3">The sequence shown here is derived from an EMBL/GenBank/DDBJ whole genome shotgun (WGS) entry which is preliminary data.</text>
</comment>
<dbReference type="Pfam" id="PF02602">
    <property type="entry name" value="HEM4"/>
    <property type="match status" value="1"/>
</dbReference>
<sequence length="218" mass="24294">MLIGKLGFISTMSVLLLKSLNDDLESSSQDHYVQRLRSAGFTADVIESLRFEYLPENLSILADWRNKYSAVIFTSPRSLRALKKCKIYGKESDLCFVVGRASAELACELHFDPKGAECGDSHTLAEFIVNNYKKKIDKPVLFVTGEQHLDDLPRFLDANGIKVDTTVAYVSTVNKDSTEKLRLALCEGASAPDYLDVIAKIRISDSMGKSRANTFLEE</sequence>
<gene>
    <name evidence="3" type="ORF">PXEA_LOCUS11263</name>
</gene>
<dbReference type="EMBL" id="CAAALY010034301">
    <property type="protein sequence ID" value="VEL17823.1"/>
    <property type="molecule type" value="Genomic_DNA"/>
</dbReference>
<evidence type="ECO:0000313" key="3">
    <source>
        <dbReference type="EMBL" id="VEL17823.1"/>
    </source>
</evidence>
<proteinExistence type="predicted"/>
<feature type="signal peptide" evidence="1">
    <location>
        <begin position="1"/>
        <end position="19"/>
    </location>
</feature>
<dbReference type="GO" id="GO:0004852">
    <property type="term" value="F:uroporphyrinogen-III synthase activity"/>
    <property type="evidence" value="ECO:0007669"/>
    <property type="project" value="InterPro"/>
</dbReference>
<feature type="chain" id="PRO_5018656802" description="Tetrapyrrole biosynthesis uroporphyrinogen III synthase domain-containing protein" evidence="1">
    <location>
        <begin position="20"/>
        <end position="218"/>
    </location>
</feature>
<name>A0A3S5AIZ5_9PLAT</name>
<keyword evidence="4" id="KW-1185">Reference proteome</keyword>
<dbReference type="InterPro" id="IPR039793">
    <property type="entry name" value="UROS/Hem4"/>
</dbReference>
<dbReference type="PANTHER" id="PTHR12390">
    <property type="entry name" value="UROPORPHYRINOGEN III SYNTHASE"/>
    <property type="match status" value="1"/>
</dbReference>
<dbReference type="OrthoDB" id="5595751at2759"/>
<dbReference type="GO" id="GO:0005829">
    <property type="term" value="C:cytosol"/>
    <property type="evidence" value="ECO:0007669"/>
    <property type="project" value="TreeGrafter"/>
</dbReference>
<evidence type="ECO:0000313" key="4">
    <source>
        <dbReference type="Proteomes" id="UP000784294"/>
    </source>
</evidence>
<dbReference type="SUPFAM" id="SSF69618">
    <property type="entry name" value="HemD-like"/>
    <property type="match status" value="1"/>
</dbReference>
<accession>A0A3S5AIZ5</accession>
<keyword evidence="1" id="KW-0732">Signal</keyword>
<dbReference type="UniPathway" id="UPA00251">
    <property type="reaction ID" value="UER00320"/>
</dbReference>
<evidence type="ECO:0000256" key="1">
    <source>
        <dbReference type="SAM" id="SignalP"/>
    </source>
</evidence>
<dbReference type="InterPro" id="IPR036108">
    <property type="entry name" value="4pyrrol_syn_uPrphyn_synt_sf"/>
</dbReference>
<dbReference type="AlphaFoldDB" id="A0A3S5AIZ5"/>
<feature type="domain" description="Tetrapyrrole biosynthesis uroporphyrinogen III synthase" evidence="2">
    <location>
        <begin position="30"/>
        <end position="189"/>
    </location>
</feature>
<dbReference type="CDD" id="cd06578">
    <property type="entry name" value="HemD"/>
    <property type="match status" value="1"/>
</dbReference>
<organism evidence="3 4">
    <name type="scientific">Protopolystoma xenopodis</name>
    <dbReference type="NCBI Taxonomy" id="117903"/>
    <lineage>
        <taxon>Eukaryota</taxon>
        <taxon>Metazoa</taxon>
        <taxon>Spiralia</taxon>
        <taxon>Lophotrochozoa</taxon>
        <taxon>Platyhelminthes</taxon>
        <taxon>Monogenea</taxon>
        <taxon>Polyopisthocotylea</taxon>
        <taxon>Polystomatidea</taxon>
        <taxon>Polystomatidae</taxon>
        <taxon>Protopolystoma</taxon>
    </lineage>
</organism>
<dbReference type="GO" id="GO:0006782">
    <property type="term" value="P:protoporphyrinogen IX biosynthetic process"/>
    <property type="evidence" value="ECO:0007669"/>
    <property type="project" value="UniProtKB-UniPathway"/>
</dbReference>
<evidence type="ECO:0000259" key="2">
    <source>
        <dbReference type="Pfam" id="PF02602"/>
    </source>
</evidence>
<dbReference type="Proteomes" id="UP000784294">
    <property type="component" value="Unassembled WGS sequence"/>
</dbReference>
<protein>
    <recommendedName>
        <fullName evidence="2">Tetrapyrrole biosynthesis uroporphyrinogen III synthase domain-containing protein</fullName>
    </recommendedName>
</protein>
<dbReference type="Gene3D" id="3.40.50.10090">
    <property type="match status" value="1"/>
</dbReference>
<dbReference type="PANTHER" id="PTHR12390:SF0">
    <property type="entry name" value="UROPORPHYRINOGEN-III SYNTHASE"/>
    <property type="match status" value="1"/>
</dbReference>
<reference evidence="3" key="1">
    <citation type="submission" date="2018-11" db="EMBL/GenBank/DDBJ databases">
        <authorList>
            <consortium name="Pathogen Informatics"/>
        </authorList>
    </citation>
    <scope>NUCLEOTIDE SEQUENCE</scope>
</reference>